<proteinExistence type="predicted"/>
<dbReference type="RefSeq" id="WP_256551213.1">
    <property type="nucleotide sequence ID" value="NZ_CP101751.1"/>
</dbReference>
<dbReference type="Proteomes" id="UP001059844">
    <property type="component" value="Chromosome"/>
</dbReference>
<organism evidence="1 2">
    <name type="scientific">Flavobacterium cerinum</name>
    <dbReference type="NCBI Taxonomy" id="2502784"/>
    <lineage>
        <taxon>Bacteria</taxon>
        <taxon>Pseudomonadati</taxon>
        <taxon>Bacteroidota</taxon>
        <taxon>Flavobacteriia</taxon>
        <taxon>Flavobacteriales</taxon>
        <taxon>Flavobacteriaceae</taxon>
        <taxon>Flavobacterium</taxon>
    </lineage>
</organism>
<evidence type="ECO:0000313" key="2">
    <source>
        <dbReference type="Proteomes" id="UP001059844"/>
    </source>
</evidence>
<name>A0ABY5IRU6_9FLAO</name>
<accession>A0ABY5IRU6</accession>
<keyword evidence="2" id="KW-1185">Reference proteome</keyword>
<protein>
    <submittedName>
        <fullName evidence="1">Alpha/beta hydrolase</fullName>
    </submittedName>
</protein>
<dbReference type="SUPFAM" id="SSF53474">
    <property type="entry name" value="alpha/beta-Hydrolases"/>
    <property type="match status" value="1"/>
</dbReference>
<gene>
    <name evidence="1" type="ORF">NOX80_18105</name>
</gene>
<evidence type="ECO:0000313" key="1">
    <source>
        <dbReference type="EMBL" id="UUC45520.1"/>
    </source>
</evidence>
<sequence length="228" mass="26247">MSKIPVYLMPGLAANPIIFEHIKLPEDQFEVHWLEWFLPEPKESLEAYAKRMTEKIEAENPVLIGVSFGGILVQEMAKIIPVRKTIIISSVKANTEFPKRIKFAKTTKAYKLIPTGLFGNIEVLAKYAFGETAKSRIQLYEKFLSMRDKRYLDWALEQVVSWNRKEADTSIVHIHGDKDEVFPLKNIHDAIIIKGGTHVMIINKYRWLNRNLPAIILGENTIKNTEDE</sequence>
<keyword evidence="1" id="KW-0378">Hydrolase</keyword>
<dbReference type="InterPro" id="IPR029058">
    <property type="entry name" value="AB_hydrolase_fold"/>
</dbReference>
<dbReference type="GO" id="GO:0016787">
    <property type="term" value="F:hydrolase activity"/>
    <property type="evidence" value="ECO:0007669"/>
    <property type="project" value="UniProtKB-KW"/>
</dbReference>
<dbReference type="EMBL" id="CP101751">
    <property type="protein sequence ID" value="UUC45520.1"/>
    <property type="molecule type" value="Genomic_DNA"/>
</dbReference>
<reference evidence="1" key="1">
    <citation type="submission" date="2022-07" db="EMBL/GenBank/DDBJ databases">
        <title>Isolation, identification, and degradation of a PFOSA degrading strain from sewage treatment plant.</title>
        <authorList>
            <person name="Zhang L."/>
            <person name="Huo Y."/>
        </authorList>
    </citation>
    <scope>NUCLEOTIDE SEQUENCE</scope>
    <source>
        <strain evidence="1">C1</strain>
    </source>
</reference>
<dbReference type="Gene3D" id="3.40.50.1820">
    <property type="entry name" value="alpha/beta hydrolase"/>
    <property type="match status" value="1"/>
</dbReference>